<evidence type="ECO:0000256" key="9">
    <source>
        <dbReference type="ARBA" id="ARBA00022801"/>
    </source>
</evidence>
<evidence type="ECO:0000256" key="3">
    <source>
        <dbReference type="ARBA" id="ARBA00010136"/>
    </source>
</evidence>
<dbReference type="InterPro" id="IPR045357">
    <property type="entry name" value="Aminopeptidase_N-like_N"/>
</dbReference>
<keyword evidence="10" id="KW-0862">Zinc</keyword>
<sequence>MRYLFLLFFSINFAQQSQKVDFKTVHATLTPNPIEKSISGEVNYEFQVLSSIDTIAIDAIRMEFFNIKINGKSVNFKNSQKALQLFEGFKKGKNTLTFNYKAIPKQTLYFIGEGENLQIWTQGQGKYTSHWLPSFDDVNEKIIFNLSIEFDEKFTVLSNGKLKNINNNSNIKNWNYQMSKPMSSYLVMMAIGKFTKQTTKTKSGTPLEFYLDQKDANKFETTYKYTTQIFDFFEQEIDVKYPWEIYRQVPVRDFLYSGMENTTSTIFSQDFVVDDIGFNDKTYINVNAHELAHQWFGNLITAETGKHHWLQEGFATYYALLSEKELFGDDYFQWELYEMAERLQKASKTDTIPLLNEKASSLTFYQKGAWALHYLRENIGAENFQKAVKNYLKKYGFRNVNTTNFLKEVNAVSNFDTATFQQNWLEKSGFEVNQALDLLKKNAFMKSYLELVQLQPKPFAEKAALFETILKSNDFYPIKEEVIFQLAEIPFEEKEQLLDLALASKNIKIRQAVSRIMIEIPRNFQSEYETLLNDDSYITKEIALGTLWKLFPERQEYYLNLSKNWVGFNDKNLRILWLTLALISEGYEVNNKVNFYDELLNYSSPKYESSIRQNALTNLLFLNPNDQNILQNLVNATTHHKWQFTLFARNQIRELIKTERHKKFFQDMLPTLNSAEQGQLKRLLEN</sequence>
<dbReference type="CDD" id="cd09603">
    <property type="entry name" value="M1_APN_like"/>
    <property type="match status" value="1"/>
</dbReference>
<comment type="cofactor">
    <cofactor evidence="2">
        <name>Zn(2+)</name>
        <dbReference type="ChEBI" id="CHEBI:29105"/>
    </cofactor>
</comment>
<organism evidence="14 15">
    <name type="scientific">Flavobacterium azooxidireducens</name>
    <dbReference type="NCBI Taxonomy" id="1871076"/>
    <lineage>
        <taxon>Bacteria</taxon>
        <taxon>Pseudomonadati</taxon>
        <taxon>Bacteroidota</taxon>
        <taxon>Flavobacteriia</taxon>
        <taxon>Flavobacteriales</taxon>
        <taxon>Flavobacteriaceae</taxon>
        <taxon>Flavobacterium</taxon>
    </lineage>
</organism>
<dbReference type="Proteomes" id="UP000830583">
    <property type="component" value="Chromosome"/>
</dbReference>
<name>A0ABY4KCN2_9FLAO</name>
<keyword evidence="9" id="KW-0378">Hydrolase</keyword>
<evidence type="ECO:0000256" key="10">
    <source>
        <dbReference type="ARBA" id="ARBA00022833"/>
    </source>
</evidence>
<dbReference type="SUPFAM" id="SSF55486">
    <property type="entry name" value="Metalloproteases ('zincins'), catalytic domain"/>
    <property type="match status" value="1"/>
</dbReference>
<keyword evidence="15" id="KW-1185">Reference proteome</keyword>
<dbReference type="InterPro" id="IPR027268">
    <property type="entry name" value="Peptidase_M4/M1_CTD_sf"/>
</dbReference>
<dbReference type="EMBL" id="CP096205">
    <property type="protein sequence ID" value="UPQ78469.1"/>
    <property type="molecule type" value="Genomic_DNA"/>
</dbReference>
<evidence type="ECO:0000256" key="11">
    <source>
        <dbReference type="ARBA" id="ARBA00023049"/>
    </source>
</evidence>
<evidence type="ECO:0000313" key="14">
    <source>
        <dbReference type="EMBL" id="UPQ78469.1"/>
    </source>
</evidence>
<keyword evidence="7" id="KW-0645">Protease</keyword>
<dbReference type="InterPro" id="IPR050344">
    <property type="entry name" value="Peptidase_M1_aminopeptidases"/>
</dbReference>
<evidence type="ECO:0000259" key="13">
    <source>
        <dbReference type="Pfam" id="PF17900"/>
    </source>
</evidence>
<dbReference type="Pfam" id="PF17900">
    <property type="entry name" value="Peptidase_M1_N"/>
    <property type="match status" value="1"/>
</dbReference>
<keyword evidence="11" id="KW-0482">Metalloprotease</keyword>
<gene>
    <name evidence="14" type="ORF">M0M57_12670</name>
</gene>
<dbReference type="InterPro" id="IPR016024">
    <property type="entry name" value="ARM-type_fold"/>
</dbReference>
<proteinExistence type="inferred from homology"/>
<feature type="domain" description="Aminopeptidase N-like N-terminal" evidence="13">
    <location>
        <begin position="28"/>
        <end position="186"/>
    </location>
</feature>
<dbReference type="InterPro" id="IPR014782">
    <property type="entry name" value="Peptidase_M1_dom"/>
</dbReference>
<feature type="domain" description="Peptidase M1 membrane alanine aminopeptidase" evidence="12">
    <location>
        <begin position="224"/>
        <end position="424"/>
    </location>
</feature>
<keyword evidence="6" id="KW-0031">Aminopeptidase</keyword>
<evidence type="ECO:0000256" key="8">
    <source>
        <dbReference type="ARBA" id="ARBA00022723"/>
    </source>
</evidence>
<evidence type="ECO:0000256" key="6">
    <source>
        <dbReference type="ARBA" id="ARBA00022438"/>
    </source>
</evidence>
<dbReference type="PANTHER" id="PTHR11533">
    <property type="entry name" value="PROTEASE M1 ZINC METALLOPROTEASE"/>
    <property type="match status" value="1"/>
</dbReference>
<accession>A0ABY4KCN2</accession>
<dbReference type="Gene3D" id="1.10.390.10">
    <property type="entry name" value="Neutral Protease Domain 2"/>
    <property type="match status" value="1"/>
</dbReference>
<comment type="similarity">
    <text evidence="3">Belongs to the peptidase M1 family.</text>
</comment>
<evidence type="ECO:0000256" key="7">
    <source>
        <dbReference type="ARBA" id="ARBA00022670"/>
    </source>
</evidence>
<dbReference type="PRINTS" id="PR00756">
    <property type="entry name" value="ALADIPTASE"/>
</dbReference>
<evidence type="ECO:0000256" key="4">
    <source>
        <dbReference type="ARBA" id="ARBA00012564"/>
    </source>
</evidence>
<dbReference type="InterPro" id="IPR042097">
    <property type="entry name" value="Aminopeptidase_N-like_N_sf"/>
</dbReference>
<dbReference type="Pfam" id="PF01433">
    <property type="entry name" value="Peptidase_M1"/>
    <property type="match status" value="1"/>
</dbReference>
<dbReference type="SUPFAM" id="SSF48371">
    <property type="entry name" value="ARM repeat"/>
    <property type="match status" value="1"/>
</dbReference>
<dbReference type="RefSeq" id="WP_248433394.1">
    <property type="nucleotide sequence ID" value="NZ_CP096205.1"/>
</dbReference>
<evidence type="ECO:0000256" key="5">
    <source>
        <dbReference type="ARBA" id="ARBA00015611"/>
    </source>
</evidence>
<reference evidence="14" key="1">
    <citation type="submission" date="2022-04" db="EMBL/GenBank/DDBJ databases">
        <title>Consumption of N2O by Flavobacterium azooxidireducens sp. nov. isolated from Decomposing Leaf Litter of Phragmites australis (Cav.).</title>
        <authorList>
            <person name="Behrendt U."/>
            <person name="Spanner T."/>
            <person name="Augustin J."/>
            <person name="Horn M.A."/>
            <person name="Kolb S."/>
            <person name="Ulrich A."/>
        </authorList>
    </citation>
    <scope>NUCLEOTIDE SEQUENCE</scope>
    <source>
        <strain evidence="14">IGB 4-14</strain>
    </source>
</reference>
<evidence type="ECO:0000259" key="12">
    <source>
        <dbReference type="Pfam" id="PF01433"/>
    </source>
</evidence>
<evidence type="ECO:0000256" key="2">
    <source>
        <dbReference type="ARBA" id="ARBA00001947"/>
    </source>
</evidence>
<dbReference type="Gene3D" id="2.60.40.1730">
    <property type="entry name" value="tricorn interacting facor f3 domain"/>
    <property type="match status" value="1"/>
</dbReference>
<dbReference type="PANTHER" id="PTHR11533:SF174">
    <property type="entry name" value="PUROMYCIN-SENSITIVE AMINOPEPTIDASE-RELATED"/>
    <property type="match status" value="1"/>
</dbReference>
<keyword evidence="8" id="KW-0479">Metal-binding</keyword>
<dbReference type="SUPFAM" id="SSF63737">
    <property type="entry name" value="Leukotriene A4 hydrolase N-terminal domain"/>
    <property type="match status" value="1"/>
</dbReference>
<protein>
    <recommendedName>
        <fullName evidence="5">Aminopeptidase N</fullName>
        <ecNumber evidence="4">3.4.11.2</ecNumber>
    </recommendedName>
</protein>
<dbReference type="EC" id="3.4.11.2" evidence="4"/>
<comment type="catalytic activity">
    <reaction evidence="1">
        <text>Release of an N-terminal amino acid, Xaa-|-Yaa- from a peptide, amide or arylamide. Xaa is preferably Ala, but may be most amino acids including Pro (slow action). When a terminal hydrophobic residue is followed by a prolyl residue, the two may be released as an intact Xaa-Pro dipeptide.</text>
        <dbReference type="EC" id="3.4.11.2"/>
    </reaction>
</comment>
<dbReference type="InterPro" id="IPR001930">
    <property type="entry name" value="Peptidase_M1"/>
</dbReference>
<evidence type="ECO:0000313" key="15">
    <source>
        <dbReference type="Proteomes" id="UP000830583"/>
    </source>
</evidence>
<evidence type="ECO:0000256" key="1">
    <source>
        <dbReference type="ARBA" id="ARBA00000098"/>
    </source>
</evidence>